<gene>
    <name evidence="1" type="ORF">SVIM_LOCUS454253</name>
</gene>
<reference evidence="1" key="1">
    <citation type="submission" date="2019-03" db="EMBL/GenBank/DDBJ databases">
        <authorList>
            <person name="Mank J."/>
            <person name="Almeida P."/>
        </authorList>
    </citation>
    <scope>NUCLEOTIDE SEQUENCE</scope>
    <source>
        <strain evidence="1">78183</strain>
    </source>
</reference>
<proteinExistence type="predicted"/>
<organism evidence="1">
    <name type="scientific">Salix viminalis</name>
    <name type="common">Common osier</name>
    <name type="synonym">Basket willow</name>
    <dbReference type="NCBI Taxonomy" id="40686"/>
    <lineage>
        <taxon>Eukaryota</taxon>
        <taxon>Viridiplantae</taxon>
        <taxon>Streptophyta</taxon>
        <taxon>Embryophyta</taxon>
        <taxon>Tracheophyta</taxon>
        <taxon>Spermatophyta</taxon>
        <taxon>Magnoliopsida</taxon>
        <taxon>eudicotyledons</taxon>
        <taxon>Gunneridae</taxon>
        <taxon>Pentapetalae</taxon>
        <taxon>rosids</taxon>
        <taxon>fabids</taxon>
        <taxon>Malpighiales</taxon>
        <taxon>Salicaceae</taxon>
        <taxon>Saliceae</taxon>
        <taxon>Salix</taxon>
    </lineage>
</organism>
<sequence length="120" mass="13605">MNTVLTTLALVIGQNRVLAEGRVRFTRPNGVPPDAPFKWRVRYDTVAGIGLPTSNPVSLRLVFLPVRRVFPHGGRGRGGGRLNQGCNLEAAAEEEKWKTQKVMEKKKKKKKKRVQCWKFH</sequence>
<evidence type="ECO:0000313" key="1">
    <source>
        <dbReference type="EMBL" id="VFU60977.1"/>
    </source>
</evidence>
<dbReference type="AlphaFoldDB" id="A0A6N2N4Q2"/>
<accession>A0A6N2N4Q2</accession>
<dbReference type="EMBL" id="CAADRP010002085">
    <property type="protein sequence ID" value="VFU60977.1"/>
    <property type="molecule type" value="Genomic_DNA"/>
</dbReference>
<name>A0A6N2N4Q2_SALVM</name>
<protein>
    <submittedName>
        <fullName evidence="1">Uncharacterized protein</fullName>
    </submittedName>
</protein>